<dbReference type="WBParaSite" id="ECPE_0000740201-mRNA-1">
    <property type="protein sequence ID" value="ECPE_0000740201-mRNA-1"/>
    <property type="gene ID" value="ECPE_0000740201"/>
</dbReference>
<dbReference type="EMBL" id="UZAN01044537">
    <property type="protein sequence ID" value="VDP80958.1"/>
    <property type="molecule type" value="Genomic_DNA"/>
</dbReference>
<comment type="function">
    <text evidence="6">Stores iron in a soluble, non-toxic, readily available form. Important for iron homeostasis. Has ferroxidase activity. Iron is taken up in the ferrous form and deposited as ferric hydroxides after oxidation.</text>
</comment>
<dbReference type="InterPro" id="IPR012347">
    <property type="entry name" value="Ferritin-like"/>
</dbReference>
<comment type="similarity">
    <text evidence="1 9">Belongs to the ferritin family.</text>
</comment>
<evidence type="ECO:0000256" key="9">
    <source>
        <dbReference type="RuleBase" id="RU361145"/>
    </source>
</evidence>
<dbReference type="InterPro" id="IPR001519">
    <property type="entry name" value="Ferritin"/>
</dbReference>
<keyword evidence="3 8" id="KW-0479">Metal-binding</keyword>
<dbReference type="GO" id="GO:0006879">
    <property type="term" value="P:intracellular iron ion homeostasis"/>
    <property type="evidence" value="ECO:0007669"/>
    <property type="project" value="UniProtKB-KW"/>
</dbReference>
<feature type="domain" description="Ferritin-like diiron" evidence="10">
    <location>
        <begin position="6"/>
        <end position="158"/>
    </location>
</feature>
<dbReference type="OrthoDB" id="6264668at2759"/>
<dbReference type="EC" id="1.16.3.1" evidence="9"/>
<name>A0A183AKA1_9TREM</name>
<keyword evidence="4 9" id="KW-0560">Oxidoreductase</keyword>
<dbReference type="GO" id="GO:0006826">
    <property type="term" value="P:iron ion transport"/>
    <property type="evidence" value="ECO:0007669"/>
    <property type="project" value="InterPro"/>
</dbReference>
<dbReference type="CDD" id="cd01056">
    <property type="entry name" value="Euk_Ferritin"/>
    <property type="match status" value="1"/>
</dbReference>
<dbReference type="Proteomes" id="UP000272942">
    <property type="component" value="Unassembled WGS sequence"/>
</dbReference>
<evidence type="ECO:0000256" key="5">
    <source>
        <dbReference type="ARBA" id="ARBA00023004"/>
    </source>
</evidence>
<evidence type="ECO:0000313" key="13">
    <source>
        <dbReference type="WBParaSite" id="ECPE_0000740201-mRNA-1"/>
    </source>
</evidence>
<evidence type="ECO:0000256" key="2">
    <source>
        <dbReference type="ARBA" id="ARBA00022434"/>
    </source>
</evidence>
<dbReference type="InterPro" id="IPR009040">
    <property type="entry name" value="Ferritin-like_diiron"/>
</dbReference>
<dbReference type="PANTHER" id="PTHR11431">
    <property type="entry name" value="FERRITIN"/>
    <property type="match status" value="1"/>
</dbReference>
<protein>
    <recommendedName>
        <fullName evidence="9">Ferritin</fullName>
        <ecNumber evidence="9">1.16.3.1</ecNumber>
    </recommendedName>
</protein>
<evidence type="ECO:0000256" key="4">
    <source>
        <dbReference type="ARBA" id="ARBA00023002"/>
    </source>
</evidence>
<evidence type="ECO:0000256" key="3">
    <source>
        <dbReference type="ARBA" id="ARBA00022723"/>
    </source>
</evidence>
<dbReference type="Gene3D" id="1.20.1260.10">
    <property type="match status" value="1"/>
</dbReference>
<evidence type="ECO:0000256" key="1">
    <source>
        <dbReference type="ARBA" id="ARBA00007513"/>
    </source>
</evidence>
<dbReference type="GO" id="GO:0008198">
    <property type="term" value="F:ferrous iron binding"/>
    <property type="evidence" value="ECO:0007669"/>
    <property type="project" value="TreeGrafter"/>
</dbReference>
<feature type="binding site" evidence="8">
    <location>
        <position position="140"/>
    </location>
    <ligand>
        <name>Fe cation</name>
        <dbReference type="ChEBI" id="CHEBI:24875"/>
        <label>1</label>
    </ligand>
</feature>
<dbReference type="PROSITE" id="PS50905">
    <property type="entry name" value="FERRITIN_LIKE"/>
    <property type="match status" value="1"/>
</dbReference>
<dbReference type="InterPro" id="IPR008331">
    <property type="entry name" value="Ferritin_DPS_dom"/>
</dbReference>
<gene>
    <name evidence="11" type="ORF">ECPE_LOCUS7386</name>
</gene>
<dbReference type="AlphaFoldDB" id="A0A183AKA1"/>
<dbReference type="Pfam" id="PF00210">
    <property type="entry name" value="Ferritin"/>
    <property type="match status" value="1"/>
</dbReference>
<dbReference type="InterPro" id="IPR009078">
    <property type="entry name" value="Ferritin-like_SF"/>
</dbReference>
<keyword evidence="2 9" id="KW-0409">Iron storage</keyword>
<dbReference type="GO" id="GO:0004322">
    <property type="term" value="F:ferroxidase activity"/>
    <property type="evidence" value="ECO:0007669"/>
    <property type="project" value="UniProtKB-EC"/>
</dbReference>
<evidence type="ECO:0000256" key="7">
    <source>
        <dbReference type="ARBA" id="ARBA00047990"/>
    </source>
</evidence>
<feature type="binding site" evidence="8">
    <location>
        <position position="106"/>
    </location>
    <ligand>
        <name>Fe cation</name>
        <dbReference type="ChEBI" id="CHEBI:24875"/>
        <label>1</label>
    </ligand>
</feature>
<evidence type="ECO:0000313" key="12">
    <source>
        <dbReference type="Proteomes" id="UP000272942"/>
    </source>
</evidence>
<dbReference type="SUPFAM" id="SSF47240">
    <property type="entry name" value="Ferritin-like"/>
    <property type="match status" value="1"/>
</dbReference>
<evidence type="ECO:0000256" key="8">
    <source>
        <dbReference type="PIRSR" id="PIRSR601519-1"/>
    </source>
</evidence>
<proteinExistence type="inferred from homology"/>
<evidence type="ECO:0000256" key="6">
    <source>
        <dbReference type="ARBA" id="ARBA00025111"/>
    </source>
</evidence>
<reference evidence="11 12" key="2">
    <citation type="submission" date="2018-11" db="EMBL/GenBank/DDBJ databases">
        <authorList>
            <consortium name="Pathogen Informatics"/>
        </authorList>
    </citation>
    <scope>NUCLEOTIDE SEQUENCE [LARGE SCALE GENOMIC DNA]</scope>
    <source>
        <strain evidence="11 12">Egypt</strain>
    </source>
</reference>
<dbReference type="PANTHER" id="PTHR11431:SF75">
    <property type="entry name" value="FERRITIN"/>
    <property type="match status" value="1"/>
</dbReference>
<dbReference type="GO" id="GO:0008199">
    <property type="term" value="F:ferric iron binding"/>
    <property type="evidence" value="ECO:0007669"/>
    <property type="project" value="InterPro"/>
</dbReference>
<reference evidence="13" key="1">
    <citation type="submission" date="2016-06" db="UniProtKB">
        <authorList>
            <consortium name="WormBaseParasite"/>
        </authorList>
    </citation>
    <scope>IDENTIFICATION</scope>
</reference>
<comment type="function">
    <text evidence="9">Stores iron in a soluble, non-toxic, readily available form. Important for iron homeostasis. Iron is taken up in the ferrous form and deposited as ferric hydroxides after oxidation.</text>
</comment>
<keyword evidence="5 8" id="KW-0408">Iron</keyword>
<evidence type="ECO:0000259" key="10">
    <source>
        <dbReference type="PROSITE" id="PS50905"/>
    </source>
</evidence>
<comment type="catalytic activity">
    <reaction evidence="7 9">
        <text>4 Fe(2+) + O2 + 4 H(+) = 4 Fe(3+) + 2 H2O</text>
        <dbReference type="Rhea" id="RHEA:11148"/>
        <dbReference type="ChEBI" id="CHEBI:15377"/>
        <dbReference type="ChEBI" id="CHEBI:15378"/>
        <dbReference type="ChEBI" id="CHEBI:15379"/>
        <dbReference type="ChEBI" id="CHEBI:29033"/>
        <dbReference type="ChEBI" id="CHEBI:29034"/>
        <dbReference type="EC" id="1.16.3.1"/>
    </reaction>
</comment>
<keyword evidence="12" id="KW-1185">Reference proteome</keyword>
<organism evidence="13">
    <name type="scientific">Echinostoma caproni</name>
    <dbReference type="NCBI Taxonomy" id="27848"/>
    <lineage>
        <taxon>Eukaryota</taxon>
        <taxon>Metazoa</taxon>
        <taxon>Spiralia</taxon>
        <taxon>Lophotrochozoa</taxon>
        <taxon>Platyhelminthes</taxon>
        <taxon>Trematoda</taxon>
        <taxon>Digenea</taxon>
        <taxon>Plagiorchiida</taxon>
        <taxon>Echinostomata</taxon>
        <taxon>Echinostomatoidea</taxon>
        <taxon>Echinostomatidae</taxon>
        <taxon>Echinostoma</taxon>
    </lineage>
</organism>
<evidence type="ECO:0000313" key="11">
    <source>
        <dbReference type="EMBL" id="VDP80958.1"/>
    </source>
</evidence>
<accession>A0A183AKA1</accession>
<dbReference type="GO" id="GO:0005737">
    <property type="term" value="C:cytoplasm"/>
    <property type="evidence" value="ECO:0007669"/>
    <property type="project" value="TreeGrafter"/>
</dbReference>
<sequence>MISARMNYSPECEQAVNEVIQMHQAASLTYDHLAAICASEQTNMPGFCKFFRLCSLRTRSIAQYWIRWQTMRGGKACLGQVRPLFDVNEFWKSGLNSLVQLAVDTERKLEQQWRKLHQLMQNKSDIAGFELVEHEHLQNQVRVIDLLVSHCNGLHMSQCPYMYDRGTMLELCKQIRRAVHRSQEQCDESKNTTHHCEENVLSFVSGISGKYL</sequence>